<reference evidence="1 2" key="1">
    <citation type="submission" date="2018-06" db="EMBL/GenBank/DDBJ databases">
        <authorList>
            <consortium name="Pathogen Informatics"/>
            <person name="Doyle S."/>
        </authorList>
    </citation>
    <scope>NUCLEOTIDE SEQUENCE [LARGE SCALE GENOMIC DNA]</scope>
    <source>
        <strain evidence="1 2">NCTC1934</strain>
    </source>
</reference>
<gene>
    <name evidence="1" type="ORF">NCTC1934_03883</name>
</gene>
<name>A0A378YT92_9NOCA</name>
<accession>A0A378YT92</accession>
<dbReference type="STRING" id="1406858.GCA_000710895_04302"/>
<organism evidence="1 2">
    <name type="scientific">Nocardia otitidiscaviarum</name>
    <dbReference type="NCBI Taxonomy" id="1823"/>
    <lineage>
        <taxon>Bacteria</taxon>
        <taxon>Bacillati</taxon>
        <taxon>Actinomycetota</taxon>
        <taxon>Actinomycetes</taxon>
        <taxon>Mycobacteriales</taxon>
        <taxon>Nocardiaceae</taxon>
        <taxon>Nocardia</taxon>
    </lineage>
</organism>
<dbReference type="RefSeq" id="WP_039815867.1">
    <property type="nucleotide sequence ID" value="NZ_UGRY01000002.1"/>
</dbReference>
<evidence type="ECO:0000313" key="2">
    <source>
        <dbReference type="Proteomes" id="UP000255467"/>
    </source>
</evidence>
<dbReference type="AlphaFoldDB" id="A0A378YT92"/>
<evidence type="ECO:0008006" key="3">
    <source>
        <dbReference type="Google" id="ProtNLM"/>
    </source>
</evidence>
<dbReference type="Proteomes" id="UP000255467">
    <property type="component" value="Unassembled WGS sequence"/>
</dbReference>
<sequence length="173" mass="18844">MSEASVEVLLDDFEDKGNWELDGAGAERTHLTTFAEGAPNKELASFADGAAGRDYRALVLLIRRAADDFEVDLVAKAGRPFTIAGELTALRLWVRSPHAAIRVHARLESEQGSAQAQFGNVPAGGEWQHVELEVPQPMTDASLVGLRVRLMHVVKQQGEVMILLDDLTATTTR</sequence>
<keyword evidence="2" id="KW-1185">Reference proteome</keyword>
<dbReference type="EMBL" id="UGRY01000002">
    <property type="protein sequence ID" value="SUA79629.1"/>
    <property type="molecule type" value="Genomic_DNA"/>
</dbReference>
<evidence type="ECO:0000313" key="1">
    <source>
        <dbReference type="EMBL" id="SUA79629.1"/>
    </source>
</evidence>
<proteinExistence type="predicted"/>
<protein>
    <recommendedName>
        <fullName evidence="3">CBM-cenC domain-containing protein</fullName>
    </recommendedName>
</protein>